<feature type="domain" description="Polysaccharide lyase family 8 central" evidence="4">
    <location>
        <begin position="422"/>
        <end position="673"/>
    </location>
</feature>
<dbReference type="Pfam" id="PF08124">
    <property type="entry name" value="Lyase_8_N"/>
    <property type="match status" value="1"/>
</dbReference>
<keyword evidence="3 7" id="KW-0456">Lyase</keyword>
<gene>
    <name evidence="7" type="ORF">CPB83DRAFT_49102</name>
</gene>
<evidence type="ECO:0000256" key="2">
    <source>
        <dbReference type="ARBA" id="ARBA00022729"/>
    </source>
</evidence>
<dbReference type="AlphaFoldDB" id="A0A9P6ELH3"/>
<comment type="similarity">
    <text evidence="1">Belongs to the polysaccharide lyase 8 family.</text>
</comment>
<dbReference type="Pfam" id="PF02278">
    <property type="entry name" value="Lyase_8"/>
    <property type="match status" value="1"/>
</dbReference>
<organism evidence="7 8">
    <name type="scientific">Crepidotus variabilis</name>
    <dbReference type="NCBI Taxonomy" id="179855"/>
    <lineage>
        <taxon>Eukaryota</taxon>
        <taxon>Fungi</taxon>
        <taxon>Dikarya</taxon>
        <taxon>Basidiomycota</taxon>
        <taxon>Agaricomycotina</taxon>
        <taxon>Agaricomycetes</taxon>
        <taxon>Agaricomycetidae</taxon>
        <taxon>Agaricales</taxon>
        <taxon>Agaricineae</taxon>
        <taxon>Crepidotaceae</taxon>
        <taxon>Crepidotus</taxon>
    </lineage>
</organism>
<feature type="domain" description="Polysaccharide lyase family 8 C-terminal" evidence="5">
    <location>
        <begin position="688"/>
        <end position="761"/>
    </location>
</feature>
<reference evidence="7" key="1">
    <citation type="submission" date="2020-11" db="EMBL/GenBank/DDBJ databases">
        <authorList>
            <consortium name="DOE Joint Genome Institute"/>
            <person name="Ahrendt S."/>
            <person name="Riley R."/>
            <person name="Andreopoulos W."/>
            <person name="Labutti K."/>
            <person name="Pangilinan J."/>
            <person name="Ruiz-Duenas F.J."/>
            <person name="Barrasa J.M."/>
            <person name="Sanchez-Garcia M."/>
            <person name="Camarero S."/>
            <person name="Miyauchi S."/>
            <person name="Serrano A."/>
            <person name="Linde D."/>
            <person name="Babiker R."/>
            <person name="Drula E."/>
            <person name="Ayuso-Fernandez I."/>
            <person name="Pacheco R."/>
            <person name="Padilla G."/>
            <person name="Ferreira P."/>
            <person name="Barriuso J."/>
            <person name="Kellner H."/>
            <person name="Castanera R."/>
            <person name="Alfaro M."/>
            <person name="Ramirez L."/>
            <person name="Pisabarro A.G."/>
            <person name="Kuo A."/>
            <person name="Tritt A."/>
            <person name="Lipzen A."/>
            <person name="He G."/>
            <person name="Yan M."/>
            <person name="Ng V."/>
            <person name="Cullen D."/>
            <person name="Martin F."/>
            <person name="Rosso M.-N."/>
            <person name="Henrissat B."/>
            <person name="Hibbett D."/>
            <person name="Martinez A.T."/>
            <person name="Grigoriev I.V."/>
        </authorList>
    </citation>
    <scope>NUCLEOTIDE SEQUENCE</scope>
    <source>
        <strain evidence="7">CBS 506.95</strain>
    </source>
</reference>
<dbReference type="InterPro" id="IPR004103">
    <property type="entry name" value="Lyase_8_C"/>
</dbReference>
<accession>A0A9P6ELH3</accession>
<dbReference type="Gene3D" id="1.50.10.100">
    <property type="entry name" value="Chondroitin AC/alginate lyase"/>
    <property type="match status" value="1"/>
</dbReference>
<dbReference type="PANTHER" id="PTHR38481:SF1">
    <property type="entry name" value="HYALURONATE LYASE"/>
    <property type="match status" value="1"/>
</dbReference>
<dbReference type="Proteomes" id="UP000807306">
    <property type="component" value="Unassembled WGS sequence"/>
</dbReference>
<dbReference type="Gene3D" id="2.70.98.10">
    <property type="match status" value="1"/>
</dbReference>
<dbReference type="SUPFAM" id="SSF74650">
    <property type="entry name" value="Galactose mutarotase-like"/>
    <property type="match status" value="1"/>
</dbReference>
<name>A0A9P6ELH3_9AGAR</name>
<dbReference type="PANTHER" id="PTHR38481">
    <property type="entry name" value="HYALURONATE LYASE"/>
    <property type="match status" value="1"/>
</dbReference>
<evidence type="ECO:0000256" key="1">
    <source>
        <dbReference type="ARBA" id="ARBA00006699"/>
    </source>
</evidence>
<dbReference type="InterPro" id="IPR003159">
    <property type="entry name" value="Lyase_8_central_dom"/>
</dbReference>
<dbReference type="InterPro" id="IPR014718">
    <property type="entry name" value="GH-type_carb-bd"/>
</dbReference>
<evidence type="ECO:0000256" key="3">
    <source>
        <dbReference type="ARBA" id="ARBA00023239"/>
    </source>
</evidence>
<dbReference type="InterPro" id="IPR008929">
    <property type="entry name" value="Chondroitin_lyas"/>
</dbReference>
<dbReference type="OrthoDB" id="5980780at2759"/>
<dbReference type="InterPro" id="IPR012970">
    <property type="entry name" value="Lyase_8_alpha_N"/>
</dbReference>
<dbReference type="InterPro" id="IPR011071">
    <property type="entry name" value="Lyase_8-like_C"/>
</dbReference>
<keyword evidence="2" id="KW-0732">Signal</keyword>
<evidence type="ECO:0000313" key="8">
    <source>
        <dbReference type="Proteomes" id="UP000807306"/>
    </source>
</evidence>
<proteinExistence type="inferred from homology"/>
<evidence type="ECO:0000259" key="5">
    <source>
        <dbReference type="Pfam" id="PF02884"/>
    </source>
</evidence>
<feature type="domain" description="Polysaccharide lyase 8 N-terminal alpha-helical" evidence="6">
    <location>
        <begin position="185"/>
        <end position="340"/>
    </location>
</feature>
<evidence type="ECO:0000259" key="6">
    <source>
        <dbReference type="Pfam" id="PF08124"/>
    </source>
</evidence>
<dbReference type="InterPro" id="IPR011013">
    <property type="entry name" value="Gal_mutarotase_sf_dom"/>
</dbReference>
<dbReference type="EMBL" id="MU157833">
    <property type="protein sequence ID" value="KAF9531953.1"/>
    <property type="molecule type" value="Genomic_DNA"/>
</dbReference>
<evidence type="ECO:0000313" key="7">
    <source>
        <dbReference type="EMBL" id="KAF9531953.1"/>
    </source>
</evidence>
<dbReference type="GO" id="GO:0005975">
    <property type="term" value="P:carbohydrate metabolic process"/>
    <property type="evidence" value="ECO:0007669"/>
    <property type="project" value="InterPro"/>
</dbReference>
<dbReference type="InterPro" id="IPR038970">
    <property type="entry name" value="Lyase_8"/>
</dbReference>
<dbReference type="GO" id="GO:0016837">
    <property type="term" value="F:carbon-oxygen lyase activity, acting on polysaccharides"/>
    <property type="evidence" value="ECO:0007669"/>
    <property type="project" value="UniProtKB-ARBA"/>
</dbReference>
<keyword evidence="8" id="KW-1185">Reference proteome</keyword>
<dbReference type="Pfam" id="PF02884">
    <property type="entry name" value="Lyase_8_C"/>
    <property type="match status" value="1"/>
</dbReference>
<dbReference type="Gene3D" id="2.60.220.10">
    <property type="entry name" value="Polysaccharide lyase family 8-like, C-terminal"/>
    <property type="match status" value="1"/>
</dbReference>
<evidence type="ECO:0000259" key="4">
    <source>
        <dbReference type="Pfam" id="PF02278"/>
    </source>
</evidence>
<dbReference type="GO" id="GO:0005576">
    <property type="term" value="C:extracellular region"/>
    <property type="evidence" value="ECO:0007669"/>
    <property type="project" value="InterPro"/>
</dbReference>
<sequence length="805" mass="88138">MQLRIALAASAILLGHHRNVLFTQCNGDTSGYPVSTSRLSFSPTDATPVMIQSTNITTSQLQDIWILQQRRVDNILGATQSPAQIPTWLRTLGFDGKWPDSEVDYTTGCSARRANWPAQVHWQRLADMARAWRGLPGEDQFKHNSTLRMAISSGMGYWFGRDFHNLACLDSGGTPSCPCNNLDNTFWNTNWFSNLILIPEFVSQTCLLLNETLSDSEFNNCTRITRRSYGAFGRTINGLGILTGANTLDVVKVGIDQGLLTLNASLLEDSFGKAHSELQIQNDTHGDGIRPDGSFGQHNGLMYNGNYGKDFTNDFLGLEIEAAGTGYTASASSRQAFATLFEGDRWMIYRNTVTGTLHWDFSALPRFISFPAIDGQATANIKLNLSEILELGKLWSSDTLTNFATTLDHVDTTANAGNLLGNRMFYTNDYMVHRGSNYVTTLKMFSSRTKNTECTNSQNPFGFHLADGTLYTHVQGDEYEDISAAWDWDHIPGITVDYGATELSCDTARHVGIEPFVGGVSDGQIGLSAMRYTNPLTKSLGWQKAWFFLNNDTQLVMVSALDSNTNANVISVLDQRRSGGTIMVDGAAIDEADKAQNVTNARTLWHGGVGYVLPTAEGSAFNLGMDVGEKMGNWSDIGTSTQPASTVNLFAAWIVHPARSLSTPLSYIIYPGTTPSEFVQKSHERDIQIIQNDEQISAVYDVEYDTVLAIFWDLSGGTLAVRPGSGKADILVESSDNLALIYKQRTGEVIVSDLSQTLKSVNVTISVGHGTPPPPLSWVKQPTQKLIFDFPSGGLTGSSMSQIIP</sequence>
<comment type="caution">
    <text evidence="7">The sequence shown here is derived from an EMBL/GenBank/DDBJ whole genome shotgun (WGS) entry which is preliminary data.</text>
</comment>
<dbReference type="GO" id="GO:0030246">
    <property type="term" value="F:carbohydrate binding"/>
    <property type="evidence" value="ECO:0007669"/>
    <property type="project" value="InterPro"/>
</dbReference>
<dbReference type="SUPFAM" id="SSF49863">
    <property type="entry name" value="Hyaluronate lyase-like, C-terminal domain"/>
    <property type="match status" value="1"/>
</dbReference>
<dbReference type="SUPFAM" id="SSF48230">
    <property type="entry name" value="Chondroitin AC/alginate lyase"/>
    <property type="match status" value="1"/>
</dbReference>
<protein>
    <submittedName>
        <fullName evidence="7">Polysaccharide lyase family 8 protein</fullName>
    </submittedName>
</protein>